<dbReference type="Proteomes" id="UP000570166">
    <property type="component" value="Unassembled WGS sequence"/>
</dbReference>
<accession>A0A838L9Z4</accession>
<name>A0A838L9Z4_9SPHN</name>
<dbReference type="RefSeq" id="WP_160364118.1">
    <property type="nucleotide sequence ID" value="NZ_JACEIB010000027.1"/>
</dbReference>
<gene>
    <name evidence="1" type="ORF">HZF05_19350</name>
</gene>
<dbReference type="EMBL" id="JACEIB010000027">
    <property type="protein sequence ID" value="MBA2936243.1"/>
    <property type="molecule type" value="Genomic_DNA"/>
</dbReference>
<comment type="caution">
    <text evidence="1">The sequence shown here is derived from an EMBL/GenBank/DDBJ whole genome shotgun (WGS) entry which is preliminary data.</text>
</comment>
<proteinExistence type="predicted"/>
<organism evidence="1 2">
    <name type="scientific">Sphingomonas chungangi</name>
    <dbReference type="NCBI Taxonomy" id="2683589"/>
    <lineage>
        <taxon>Bacteria</taxon>
        <taxon>Pseudomonadati</taxon>
        <taxon>Pseudomonadota</taxon>
        <taxon>Alphaproteobacteria</taxon>
        <taxon>Sphingomonadales</taxon>
        <taxon>Sphingomonadaceae</taxon>
        <taxon>Sphingomonas</taxon>
    </lineage>
</organism>
<keyword evidence="2" id="KW-1185">Reference proteome</keyword>
<protein>
    <submittedName>
        <fullName evidence="1">Uncharacterized protein</fullName>
    </submittedName>
</protein>
<evidence type="ECO:0000313" key="2">
    <source>
        <dbReference type="Proteomes" id="UP000570166"/>
    </source>
</evidence>
<evidence type="ECO:0000313" key="1">
    <source>
        <dbReference type="EMBL" id="MBA2936243.1"/>
    </source>
</evidence>
<reference evidence="1 2" key="1">
    <citation type="submission" date="2020-07" db="EMBL/GenBank/DDBJ databases">
        <authorList>
            <person name="Sun Q."/>
        </authorList>
    </citation>
    <scope>NUCLEOTIDE SEQUENCE [LARGE SCALE GENOMIC DNA]</scope>
    <source>
        <strain evidence="1 2">CGMCC 1.13654</strain>
    </source>
</reference>
<dbReference type="AlphaFoldDB" id="A0A838L9Z4"/>
<sequence>MSFECLKSDKRRKGVLSDWEIWLREADRLYCRYLEEIEESPFNFNEVSAVGFLSSAAARSGFLTLNEYEIIKRDQSDRRRKRPGRADLWLNGEKRSYSFEFKRAWHAATIHNLESTLSSARGDIDVVDKDESHYAAGVVLAYVRDEHRIERYRNFAQHESVDVAYRIGPDGEAGGYLFFSIKG</sequence>